<dbReference type="RefSeq" id="WP_369206508.1">
    <property type="nucleotide sequence ID" value="NZ_JBFNXQ010000032.1"/>
</dbReference>
<protein>
    <submittedName>
        <fullName evidence="1">Uncharacterized protein</fullName>
    </submittedName>
</protein>
<evidence type="ECO:0000313" key="2">
    <source>
        <dbReference type="Proteomes" id="UP001560045"/>
    </source>
</evidence>
<evidence type="ECO:0000313" key="1">
    <source>
        <dbReference type="EMBL" id="MEX5719055.1"/>
    </source>
</evidence>
<reference evidence="1 2" key="1">
    <citation type="submission" date="2024-06" db="EMBL/GenBank/DDBJ databases">
        <title>Draft genome sequence of Geodermatophilus badlandi, a novel member of the Geodermatophilaceae isolated from badland sedimentary rocks in the Red desert, Wyoming, USA.</title>
        <authorList>
            <person name="Ben Tekaya S."/>
            <person name="Nouioui I."/>
            <person name="Flores G.M."/>
            <person name="Shaal M.N."/>
            <person name="Bredoire F."/>
            <person name="Basile F."/>
            <person name="Van Diepen L."/>
            <person name="Ward N.L."/>
        </authorList>
    </citation>
    <scope>NUCLEOTIDE SEQUENCE [LARGE SCALE GENOMIC DNA]</scope>
    <source>
        <strain evidence="1 2">WL48A</strain>
    </source>
</reference>
<proteinExistence type="predicted"/>
<sequence>MPETSPRTVLPLACTLGPEDGRDRLSRWEALHRTAVPAVHVADGELRVSYPGGPGVTEELRSLAAAEATCCAFVTWDVTEEAGRAVLTVRAPAGAPEAIGPIAVLFSAPA</sequence>
<accession>A0ABV3XEQ2</accession>
<organism evidence="1 2">
    <name type="scientific">Geodermatophilus maliterrae</name>
    <dbReference type="NCBI Taxonomy" id="3162531"/>
    <lineage>
        <taxon>Bacteria</taxon>
        <taxon>Bacillati</taxon>
        <taxon>Actinomycetota</taxon>
        <taxon>Actinomycetes</taxon>
        <taxon>Geodermatophilales</taxon>
        <taxon>Geodermatophilaceae</taxon>
        <taxon>Geodermatophilus</taxon>
    </lineage>
</organism>
<name>A0ABV3XEQ2_9ACTN</name>
<dbReference type="Proteomes" id="UP001560045">
    <property type="component" value="Unassembled WGS sequence"/>
</dbReference>
<keyword evidence="2" id="KW-1185">Reference proteome</keyword>
<gene>
    <name evidence="1" type="ORF">ABQ292_11870</name>
</gene>
<dbReference type="EMBL" id="JBFNXQ010000032">
    <property type="protein sequence ID" value="MEX5719055.1"/>
    <property type="molecule type" value="Genomic_DNA"/>
</dbReference>
<comment type="caution">
    <text evidence="1">The sequence shown here is derived from an EMBL/GenBank/DDBJ whole genome shotgun (WGS) entry which is preliminary data.</text>
</comment>